<dbReference type="AlphaFoldDB" id="A0A131Z489"/>
<sequence>MRSESGRCFYHAIRNILNGRNETRVILYENSCNQHIQCKWGECCRKKHNRTRCHRRPRYGGRCTNTSFRGIYKGYCDCFVSQGTCVNNRCI</sequence>
<proteinExistence type="predicted"/>
<reference evidence="1" key="1">
    <citation type="journal article" date="2016" name="Ticks Tick Borne Dis.">
        <title>De novo assembly and annotation of the salivary gland transcriptome of Rhipicephalus appendiculatus male and female ticks during blood feeding.</title>
        <authorList>
            <person name="de Castro M.H."/>
            <person name="de Klerk D."/>
            <person name="Pienaar R."/>
            <person name="Latif A.A."/>
            <person name="Rees D.J."/>
            <person name="Mans B.J."/>
        </authorList>
    </citation>
    <scope>NUCLEOTIDE SEQUENCE</scope>
    <source>
        <tissue evidence="1">Salivary glands</tissue>
    </source>
</reference>
<accession>A0A131Z489</accession>
<protein>
    <submittedName>
        <fullName evidence="1">Ixodegrin B</fullName>
    </submittedName>
</protein>
<name>A0A131Z489_RHIAP</name>
<evidence type="ECO:0000313" key="1">
    <source>
        <dbReference type="EMBL" id="JAP85612.1"/>
    </source>
</evidence>
<dbReference type="EMBL" id="GEDV01002945">
    <property type="protein sequence ID" value="JAP85612.1"/>
    <property type="molecule type" value="Transcribed_RNA"/>
</dbReference>
<organism evidence="1">
    <name type="scientific">Rhipicephalus appendiculatus</name>
    <name type="common">Brown ear tick</name>
    <dbReference type="NCBI Taxonomy" id="34631"/>
    <lineage>
        <taxon>Eukaryota</taxon>
        <taxon>Metazoa</taxon>
        <taxon>Ecdysozoa</taxon>
        <taxon>Arthropoda</taxon>
        <taxon>Chelicerata</taxon>
        <taxon>Arachnida</taxon>
        <taxon>Acari</taxon>
        <taxon>Parasitiformes</taxon>
        <taxon>Ixodida</taxon>
        <taxon>Ixodoidea</taxon>
        <taxon>Ixodidae</taxon>
        <taxon>Rhipicephalinae</taxon>
        <taxon>Rhipicephalus</taxon>
        <taxon>Rhipicephalus</taxon>
    </lineage>
</organism>